<name>A0A8T0J7Z6_CERPU</name>
<feature type="chain" id="PRO_5035750803" evidence="1">
    <location>
        <begin position="24"/>
        <end position="50"/>
    </location>
</feature>
<gene>
    <name evidence="2" type="ORF">KC19_1G169600</name>
</gene>
<evidence type="ECO:0000256" key="1">
    <source>
        <dbReference type="SAM" id="SignalP"/>
    </source>
</evidence>
<accession>A0A8T0J7Z6</accession>
<proteinExistence type="predicted"/>
<comment type="caution">
    <text evidence="2">The sequence shown here is derived from an EMBL/GenBank/DDBJ whole genome shotgun (WGS) entry which is preliminary data.</text>
</comment>
<reference evidence="2" key="1">
    <citation type="submission" date="2020-06" db="EMBL/GenBank/DDBJ databases">
        <title>WGS assembly of Ceratodon purpureus strain R40.</title>
        <authorList>
            <person name="Carey S.B."/>
            <person name="Jenkins J."/>
            <person name="Shu S."/>
            <person name="Lovell J.T."/>
            <person name="Sreedasyam A."/>
            <person name="Maumus F."/>
            <person name="Tiley G.P."/>
            <person name="Fernandez-Pozo N."/>
            <person name="Barry K."/>
            <person name="Chen C."/>
            <person name="Wang M."/>
            <person name="Lipzen A."/>
            <person name="Daum C."/>
            <person name="Saski C.A."/>
            <person name="Payton A.C."/>
            <person name="Mcbreen J.C."/>
            <person name="Conrad R.E."/>
            <person name="Kollar L.M."/>
            <person name="Olsson S."/>
            <person name="Huttunen S."/>
            <person name="Landis J.B."/>
            <person name="Wickett N.J."/>
            <person name="Johnson M.G."/>
            <person name="Rensing S.A."/>
            <person name="Grimwood J."/>
            <person name="Schmutz J."/>
            <person name="Mcdaniel S.F."/>
        </authorList>
    </citation>
    <scope>NUCLEOTIDE SEQUENCE</scope>
    <source>
        <strain evidence="2">R40</strain>
    </source>
</reference>
<dbReference type="AlphaFoldDB" id="A0A8T0J7Z6"/>
<sequence>MIISWSQTLLIFFSFRALVPGRGFQIVQLGMNPLVIRGYTQLFLYMHNLY</sequence>
<keyword evidence="1" id="KW-0732">Signal</keyword>
<evidence type="ECO:0000313" key="2">
    <source>
        <dbReference type="EMBL" id="KAG0591356.1"/>
    </source>
</evidence>
<dbReference type="EMBL" id="CM026421">
    <property type="protein sequence ID" value="KAG0591356.1"/>
    <property type="molecule type" value="Genomic_DNA"/>
</dbReference>
<organism evidence="2 3">
    <name type="scientific">Ceratodon purpureus</name>
    <name type="common">Fire moss</name>
    <name type="synonym">Dicranum purpureum</name>
    <dbReference type="NCBI Taxonomy" id="3225"/>
    <lineage>
        <taxon>Eukaryota</taxon>
        <taxon>Viridiplantae</taxon>
        <taxon>Streptophyta</taxon>
        <taxon>Embryophyta</taxon>
        <taxon>Bryophyta</taxon>
        <taxon>Bryophytina</taxon>
        <taxon>Bryopsida</taxon>
        <taxon>Dicranidae</taxon>
        <taxon>Pseudoditrichales</taxon>
        <taxon>Ditrichaceae</taxon>
        <taxon>Ceratodon</taxon>
    </lineage>
</organism>
<protein>
    <submittedName>
        <fullName evidence="2">Uncharacterized protein</fullName>
    </submittedName>
</protein>
<keyword evidence="3" id="KW-1185">Reference proteome</keyword>
<evidence type="ECO:0000313" key="3">
    <source>
        <dbReference type="Proteomes" id="UP000822688"/>
    </source>
</evidence>
<dbReference type="Proteomes" id="UP000822688">
    <property type="component" value="Chromosome 1"/>
</dbReference>
<feature type="signal peptide" evidence="1">
    <location>
        <begin position="1"/>
        <end position="23"/>
    </location>
</feature>